<dbReference type="STRING" id="188477.A0A3S1BS48"/>
<dbReference type="Pfam" id="PF05699">
    <property type="entry name" value="Dimer_Tnp_hAT"/>
    <property type="match status" value="1"/>
</dbReference>
<comment type="caution">
    <text evidence="2">The sequence shown here is derived from an EMBL/GenBank/DDBJ whole genome shotgun (WGS) entry which is preliminary data.</text>
</comment>
<dbReference type="GO" id="GO:0046983">
    <property type="term" value="F:protein dimerization activity"/>
    <property type="evidence" value="ECO:0007669"/>
    <property type="project" value="InterPro"/>
</dbReference>
<name>A0A3S1BS48_ELYCH</name>
<dbReference type="AlphaFoldDB" id="A0A3S1BS48"/>
<proteinExistence type="predicted"/>
<dbReference type="PANTHER" id="PTHR45749">
    <property type="match status" value="1"/>
</dbReference>
<dbReference type="InterPro" id="IPR008906">
    <property type="entry name" value="HATC_C_dom"/>
</dbReference>
<dbReference type="Proteomes" id="UP000271974">
    <property type="component" value="Unassembled WGS sequence"/>
</dbReference>
<gene>
    <name evidence="2" type="ORF">EGW08_004778</name>
</gene>
<evidence type="ECO:0000313" key="2">
    <source>
        <dbReference type="EMBL" id="RUS87462.1"/>
    </source>
</evidence>
<keyword evidence="3" id="KW-1185">Reference proteome</keyword>
<dbReference type="SUPFAM" id="SSF53098">
    <property type="entry name" value="Ribonuclease H-like"/>
    <property type="match status" value="1"/>
</dbReference>
<reference evidence="2 3" key="1">
    <citation type="submission" date="2019-01" db="EMBL/GenBank/DDBJ databases">
        <title>A draft genome assembly of the solar-powered sea slug Elysia chlorotica.</title>
        <authorList>
            <person name="Cai H."/>
            <person name="Li Q."/>
            <person name="Fang X."/>
            <person name="Li J."/>
            <person name="Curtis N.E."/>
            <person name="Altenburger A."/>
            <person name="Shibata T."/>
            <person name="Feng M."/>
            <person name="Maeda T."/>
            <person name="Schwartz J.A."/>
            <person name="Shigenobu S."/>
            <person name="Lundholm N."/>
            <person name="Nishiyama T."/>
            <person name="Yang H."/>
            <person name="Hasebe M."/>
            <person name="Li S."/>
            <person name="Pierce S.K."/>
            <person name="Wang J."/>
        </authorList>
    </citation>
    <scope>NUCLEOTIDE SEQUENCE [LARGE SCALE GENOMIC DNA]</scope>
    <source>
        <strain evidence="2">EC2010</strain>
        <tissue evidence="2">Whole organism of an adult</tissue>
    </source>
</reference>
<feature type="domain" description="HAT C-terminal dimerisation" evidence="1">
    <location>
        <begin position="134"/>
        <end position="191"/>
    </location>
</feature>
<sequence length="214" mass="24385">MKESPQTRDEASSLHNKMEHFEFAVLCVFWEQVLARFNTVNKTLQKPSLNLGVRGDIYKTLAQDFDILFYLHKKPATSIRDTASRIQQQYEDDLEPSFPDELVSYSGYVNSAFQSEDTLSPSRLLQDLRESGATTAFPNVEIALRLFLTMPIANVEGERSFSVLKRVKSRLRSTMGQEKLSGLALLTIESESTKSLDCEDITKIFAHQKARRKI</sequence>
<organism evidence="2 3">
    <name type="scientific">Elysia chlorotica</name>
    <name type="common">Eastern emerald elysia</name>
    <name type="synonym">Sea slug</name>
    <dbReference type="NCBI Taxonomy" id="188477"/>
    <lineage>
        <taxon>Eukaryota</taxon>
        <taxon>Metazoa</taxon>
        <taxon>Spiralia</taxon>
        <taxon>Lophotrochozoa</taxon>
        <taxon>Mollusca</taxon>
        <taxon>Gastropoda</taxon>
        <taxon>Heterobranchia</taxon>
        <taxon>Euthyneura</taxon>
        <taxon>Panpulmonata</taxon>
        <taxon>Sacoglossa</taxon>
        <taxon>Placobranchoidea</taxon>
        <taxon>Plakobranchidae</taxon>
        <taxon>Elysia</taxon>
    </lineage>
</organism>
<dbReference type="OrthoDB" id="10037933at2759"/>
<dbReference type="InterPro" id="IPR012337">
    <property type="entry name" value="RNaseH-like_sf"/>
</dbReference>
<dbReference type="EMBL" id="RQTK01000110">
    <property type="protein sequence ID" value="RUS87462.1"/>
    <property type="molecule type" value="Genomic_DNA"/>
</dbReference>
<protein>
    <recommendedName>
        <fullName evidence="1">HAT C-terminal dimerisation domain-containing protein</fullName>
    </recommendedName>
</protein>
<evidence type="ECO:0000313" key="3">
    <source>
        <dbReference type="Proteomes" id="UP000271974"/>
    </source>
</evidence>
<accession>A0A3S1BS48</accession>
<evidence type="ECO:0000259" key="1">
    <source>
        <dbReference type="Pfam" id="PF05699"/>
    </source>
</evidence>
<dbReference type="PANTHER" id="PTHR45749:SF23">
    <property type="entry name" value="ZINC FINGER MYM-TYPE PROTEIN 1-LIKE"/>
    <property type="match status" value="1"/>
</dbReference>